<organism evidence="3 4">
    <name type="scientific">Haladaptatus litoreus</name>
    <dbReference type="NCBI Taxonomy" id="553468"/>
    <lineage>
        <taxon>Archaea</taxon>
        <taxon>Methanobacteriati</taxon>
        <taxon>Methanobacteriota</taxon>
        <taxon>Stenosarchaea group</taxon>
        <taxon>Halobacteria</taxon>
        <taxon>Halobacteriales</taxon>
        <taxon>Haladaptataceae</taxon>
        <taxon>Haladaptatus</taxon>
    </lineage>
</organism>
<reference evidence="4" key="1">
    <citation type="submission" date="2017-01" db="EMBL/GenBank/DDBJ databases">
        <authorList>
            <person name="Varghese N."/>
            <person name="Submissions S."/>
        </authorList>
    </citation>
    <scope>NUCLEOTIDE SEQUENCE [LARGE SCALE GENOMIC DNA]</scope>
    <source>
        <strain evidence="4">CGMCC 1.7737</strain>
    </source>
</reference>
<evidence type="ECO:0000313" key="4">
    <source>
        <dbReference type="Proteomes" id="UP000186914"/>
    </source>
</evidence>
<dbReference type="AlphaFoldDB" id="A0A1N6UM61"/>
<feature type="transmembrane region" description="Helical" evidence="1">
    <location>
        <begin position="52"/>
        <end position="74"/>
    </location>
</feature>
<evidence type="ECO:0000313" key="3">
    <source>
        <dbReference type="EMBL" id="SIQ66386.1"/>
    </source>
</evidence>
<protein>
    <recommendedName>
        <fullName evidence="2">DUF8123 domain-containing protein</fullName>
    </recommendedName>
</protein>
<dbReference type="Pfam" id="PF26444">
    <property type="entry name" value="DUF8123"/>
    <property type="match status" value="1"/>
</dbReference>
<evidence type="ECO:0000259" key="2">
    <source>
        <dbReference type="Pfam" id="PF26444"/>
    </source>
</evidence>
<evidence type="ECO:0000256" key="1">
    <source>
        <dbReference type="SAM" id="Phobius"/>
    </source>
</evidence>
<gene>
    <name evidence="3" type="ORF">SAMN05421858_0006</name>
</gene>
<keyword evidence="1" id="KW-0472">Membrane</keyword>
<keyword evidence="4" id="KW-1185">Reference proteome</keyword>
<feature type="domain" description="DUF8123" evidence="2">
    <location>
        <begin position="12"/>
        <end position="76"/>
    </location>
</feature>
<name>A0A1N6UM61_9EURY</name>
<dbReference type="InterPro" id="IPR058436">
    <property type="entry name" value="DUF8123"/>
</dbReference>
<dbReference type="EMBL" id="FTNO01000001">
    <property type="protein sequence ID" value="SIQ66386.1"/>
    <property type="molecule type" value="Genomic_DNA"/>
</dbReference>
<feature type="transmembrane region" description="Helical" evidence="1">
    <location>
        <begin position="20"/>
        <end position="40"/>
    </location>
</feature>
<accession>A0A1N6UM61</accession>
<sequence>MLYGSPTQNTGMNRFVSDPLEPLGIVMGALLVLIGIATLVGTPWASKSGSVLLMIGQIIGALSAIGIGAALAWISRA</sequence>
<dbReference type="Proteomes" id="UP000186914">
    <property type="component" value="Unassembled WGS sequence"/>
</dbReference>
<proteinExistence type="predicted"/>
<keyword evidence="1" id="KW-1133">Transmembrane helix</keyword>
<keyword evidence="1" id="KW-0812">Transmembrane</keyword>